<dbReference type="InterPro" id="IPR033900">
    <property type="entry name" value="Gram_neg_porin_domain"/>
</dbReference>
<dbReference type="PANTHER" id="PTHR34501">
    <property type="entry name" value="PROTEIN YDDL-RELATED"/>
    <property type="match status" value="1"/>
</dbReference>
<evidence type="ECO:0000256" key="4">
    <source>
        <dbReference type="ARBA" id="ARBA00022452"/>
    </source>
</evidence>
<keyword evidence="8" id="KW-0626">Porin</keyword>
<feature type="signal peptide" evidence="11">
    <location>
        <begin position="1"/>
        <end position="24"/>
    </location>
</feature>
<evidence type="ECO:0000256" key="10">
    <source>
        <dbReference type="ARBA" id="ARBA00023237"/>
    </source>
</evidence>
<dbReference type="SUPFAM" id="SSF56935">
    <property type="entry name" value="Porins"/>
    <property type="match status" value="1"/>
</dbReference>
<dbReference type="Pfam" id="PF13609">
    <property type="entry name" value="Porin_4"/>
    <property type="match status" value="1"/>
</dbReference>
<evidence type="ECO:0000256" key="3">
    <source>
        <dbReference type="ARBA" id="ARBA00022448"/>
    </source>
</evidence>
<keyword evidence="10" id="KW-0998">Cell outer membrane</keyword>
<evidence type="ECO:0000256" key="2">
    <source>
        <dbReference type="ARBA" id="ARBA00011233"/>
    </source>
</evidence>
<feature type="domain" description="Porin" evidence="12">
    <location>
        <begin position="11"/>
        <end position="315"/>
    </location>
</feature>
<keyword evidence="7" id="KW-0406">Ion transport</keyword>
<keyword evidence="14" id="KW-1185">Reference proteome</keyword>
<evidence type="ECO:0000256" key="9">
    <source>
        <dbReference type="ARBA" id="ARBA00023136"/>
    </source>
</evidence>
<reference evidence="13" key="1">
    <citation type="submission" date="2015-10" db="EMBL/GenBank/DDBJ databases">
        <title>Description of Candidatus Tenderia electrophaga gen. nov, sp. nov., an Uncultivated Electroautotroph from a Biocathode Enrichment.</title>
        <authorList>
            <person name="Eddie B.J."/>
            <person name="Malanoski A.P."/>
            <person name="Wang Z."/>
            <person name="Hall R.J."/>
            <person name="Oh S.D."/>
            <person name="Heiner C."/>
            <person name="Lin B."/>
            <person name="Strycharz-Glaven S.M."/>
        </authorList>
    </citation>
    <scope>NUCLEOTIDE SEQUENCE [LARGE SCALE GENOMIC DNA]</scope>
    <source>
        <strain evidence="13">NRL1</strain>
    </source>
</reference>
<keyword evidence="6 11" id="KW-0732">Signal</keyword>
<dbReference type="InterPro" id="IPR023614">
    <property type="entry name" value="Porin_dom_sf"/>
</dbReference>
<gene>
    <name evidence="13" type="ORF">Tel_15020</name>
</gene>
<dbReference type="GO" id="GO:0009279">
    <property type="term" value="C:cell outer membrane"/>
    <property type="evidence" value="ECO:0007669"/>
    <property type="project" value="UniProtKB-SubCell"/>
</dbReference>
<organism evidence="13 14">
    <name type="scientific">Candidatus Tenderia electrophaga</name>
    <dbReference type="NCBI Taxonomy" id="1748243"/>
    <lineage>
        <taxon>Bacteria</taxon>
        <taxon>Pseudomonadati</taxon>
        <taxon>Pseudomonadota</taxon>
        <taxon>Gammaproteobacteria</taxon>
        <taxon>Candidatus Tenderiales</taxon>
        <taxon>Candidatus Tenderiaceae</taxon>
        <taxon>Candidatus Tenderia</taxon>
    </lineage>
</organism>
<keyword evidence="4" id="KW-1134">Transmembrane beta strand</keyword>
<evidence type="ECO:0000259" key="12">
    <source>
        <dbReference type="Pfam" id="PF13609"/>
    </source>
</evidence>
<evidence type="ECO:0000256" key="11">
    <source>
        <dbReference type="SAM" id="SignalP"/>
    </source>
</evidence>
<evidence type="ECO:0000256" key="1">
    <source>
        <dbReference type="ARBA" id="ARBA00004571"/>
    </source>
</evidence>
<evidence type="ECO:0000313" key="13">
    <source>
        <dbReference type="EMBL" id="ALP54353.1"/>
    </source>
</evidence>
<keyword evidence="9" id="KW-0472">Membrane</keyword>
<sequence>MFTHKKKCVTAVALALGLSTTAAADELTIYGSVGLSIEALDNTTASTTAISNNHSAFGIKGTKSIDENLTAVYLFDSFVGMDAGGGAGDSSLFGGGRDGWAGLSNDDWGIVALGFQGRPWKTSTNHLDMFGSTAADYSAIMGTTGDRNLDGTSDIYFDGGIGSSLIYFGPNINGFSWHLQYGADESDDGSNDFGGQFNYSRDALYASLSYDVDGQATGNDISATKLALTYTLKDKTVLTGMYDTVTDASDNSRNAYYFGVGHRINNTTVKLAFAMADDIDNSTDSGATYYALGVSHMLNNDLEVFALYSAIDNDTNGGYTYISAPHTTSNNNTAIAALGNDSNVVSAGIRYNFAWTHK</sequence>
<proteinExistence type="predicted"/>
<comment type="subunit">
    <text evidence="2">Homotrimer.</text>
</comment>
<feature type="chain" id="PRO_5006605054" description="Porin domain-containing protein" evidence="11">
    <location>
        <begin position="25"/>
        <end position="358"/>
    </location>
</feature>
<dbReference type="GO" id="GO:0046930">
    <property type="term" value="C:pore complex"/>
    <property type="evidence" value="ECO:0007669"/>
    <property type="project" value="UniProtKB-KW"/>
</dbReference>
<dbReference type="InterPro" id="IPR050298">
    <property type="entry name" value="Gram-neg_bact_OMP"/>
</dbReference>
<evidence type="ECO:0000256" key="6">
    <source>
        <dbReference type="ARBA" id="ARBA00022729"/>
    </source>
</evidence>
<dbReference type="Gene3D" id="2.40.160.10">
    <property type="entry name" value="Porin"/>
    <property type="match status" value="1"/>
</dbReference>
<dbReference type="CDD" id="cd00342">
    <property type="entry name" value="gram_neg_porins"/>
    <property type="match status" value="1"/>
</dbReference>
<accession>A0A0S2TGU6</accession>
<evidence type="ECO:0000256" key="5">
    <source>
        <dbReference type="ARBA" id="ARBA00022692"/>
    </source>
</evidence>
<keyword evidence="3" id="KW-0813">Transport</keyword>
<dbReference type="EMBL" id="CP013099">
    <property type="protein sequence ID" value="ALP54353.1"/>
    <property type="molecule type" value="Genomic_DNA"/>
</dbReference>
<dbReference type="GO" id="GO:0015288">
    <property type="term" value="F:porin activity"/>
    <property type="evidence" value="ECO:0007669"/>
    <property type="project" value="UniProtKB-KW"/>
</dbReference>
<evidence type="ECO:0000256" key="7">
    <source>
        <dbReference type="ARBA" id="ARBA00023065"/>
    </source>
</evidence>
<dbReference type="GO" id="GO:0006811">
    <property type="term" value="P:monoatomic ion transport"/>
    <property type="evidence" value="ECO:0007669"/>
    <property type="project" value="UniProtKB-KW"/>
</dbReference>
<dbReference type="KEGG" id="tee:Tel_15020"/>
<dbReference type="STRING" id="1748243.Tel_15020"/>
<comment type="subcellular location">
    <subcellularLocation>
        <location evidence="1">Cell outer membrane</location>
        <topology evidence="1">Multi-pass membrane protein</topology>
    </subcellularLocation>
</comment>
<evidence type="ECO:0000313" key="14">
    <source>
        <dbReference type="Proteomes" id="UP000055136"/>
    </source>
</evidence>
<dbReference type="PANTHER" id="PTHR34501:SF9">
    <property type="entry name" value="MAJOR OUTER MEMBRANE PROTEIN P.IA"/>
    <property type="match status" value="1"/>
</dbReference>
<dbReference type="Proteomes" id="UP000055136">
    <property type="component" value="Chromosome"/>
</dbReference>
<dbReference type="AlphaFoldDB" id="A0A0S2TGU6"/>
<name>A0A0S2TGU6_9GAMM</name>
<protein>
    <recommendedName>
        <fullName evidence="12">Porin domain-containing protein</fullName>
    </recommendedName>
</protein>
<keyword evidence="5" id="KW-0812">Transmembrane</keyword>
<evidence type="ECO:0000256" key="8">
    <source>
        <dbReference type="ARBA" id="ARBA00023114"/>
    </source>
</evidence>